<sequence length="30" mass="3378">MRDLIFWVLIWCLLLIILITGCASTGTTPN</sequence>
<dbReference type="EMBL" id="BART01011476">
    <property type="protein sequence ID" value="GAG85605.1"/>
    <property type="molecule type" value="Genomic_DNA"/>
</dbReference>
<gene>
    <name evidence="1" type="ORF">S01H4_24441</name>
</gene>
<comment type="caution">
    <text evidence="1">The sequence shown here is derived from an EMBL/GenBank/DDBJ whole genome shotgun (WGS) entry which is preliminary data.</text>
</comment>
<evidence type="ECO:0000313" key="1">
    <source>
        <dbReference type="EMBL" id="GAG85605.1"/>
    </source>
</evidence>
<name>X1ASD1_9ZZZZ</name>
<proteinExistence type="predicted"/>
<dbReference type="PROSITE" id="PS51257">
    <property type="entry name" value="PROKAR_LIPOPROTEIN"/>
    <property type="match status" value="1"/>
</dbReference>
<organism evidence="1">
    <name type="scientific">marine sediment metagenome</name>
    <dbReference type="NCBI Taxonomy" id="412755"/>
    <lineage>
        <taxon>unclassified sequences</taxon>
        <taxon>metagenomes</taxon>
        <taxon>ecological metagenomes</taxon>
    </lineage>
</organism>
<reference evidence="1" key="1">
    <citation type="journal article" date="2014" name="Front. Microbiol.">
        <title>High frequency of phylogenetically diverse reductive dehalogenase-homologous genes in deep subseafloor sedimentary metagenomes.</title>
        <authorList>
            <person name="Kawai M."/>
            <person name="Futagami T."/>
            <person name="Toyoda A."/>
            <person name="Takaki Y."/>
            <person name="Nishi S."/>
            <person name="Hori S."/>
            <person name="Arai W."/>
            <person name="Tsubouchi T."/>
            <person name="Morono Y."/>
            <person name="Uchiyama I."/>
            <person name="Ito T."/>
            <person name="Fujiyama A."/>
            <person name="Inagaki F."/>
            <person name="Takami H."/>
        </authorList>
    </citation>
    <scope>NUCLEOTIDE SEQUENCE</scope>
    <source>
        <strain evidence="1">Expedition CK06-06</strain>
    </source>
</reference>
<accession>X1ASD1</accession>
<protein>
    <submittedName>
        <fullName evidence="1">Uncharacterized protein</fullName>
    </submittedName>
</protein>
<dbReference type="AlphaFoldDB" id="X1ASD1"/>
<feature type="non-terminal residue" evidence="1">
    <location>
        <position position="30"/>
    </location>
</feature>